<dbReference type="Proteomes" id="UP000038830">
    <property type="component" value="Unassembled WGS sequence"/>
</dbReference>
<feature type="chain" id="PRO_5005217412" evidence="1">
    <location>
        <begin position="17"/>
        <end position="164"/>
    </location>
</feature>
<proteinExistence type="predicted"/>
<evidence type="ECO:0000313" key="2">
    <source>
        <dbReference type="EMBL" id="CEP24940.1"/>
    </source>
</evidence>
<feature type="signal peptide" evidence="1">
    <location>
        <begin position="1"/>
        <end position="16"/>
    </location>
</feature>
<organism evidence="2 3">
    <name type="scientific">Cyberlindnera jadinii (strain ATCC 18201 / CBS 1600 / BCRC 20928 / JCM 3617 / NBRC 0987 / NRRL Y-1542)</name>
    <name type="common">Torula yeast</name>
    <name type="synonym">Candida utilis</name>
    <dbReference type="NCBI Taxonomy" id="983966"/>
    <lineage>
        <taxon>Eukaryota</taxon>
        <taxon>Fungi</taxon>
        <taxon>Dikarya</taxon>
        <taxon>Ascomycota</taxon>
        <taxon>Saccharomycotina</taxon>
        <taxon>Saccharomycetes</taxon>
        <taxon>Phaffomycetales</taxon>
        <taxon>Phaffomycetaceae</taxon>
        <taxon>Cyberlindnera</taxon>
    </lineage>
</organism>
<evidence type="ECO:0000256" key="1">
    <source>
        <dbReference type="SAM" id="SignalP"/>
    </source>
</evidence>
<dbReference type="AlphaFoldDB" id="A0A0H5C981"/>
<protein>
    <submittedName>
        <fullName evidence="2">Uncharacterized protein</fullName>
    </submittedName>
</protein>
<accession>A0A0H5C981</accession>
<dbReference type="EMBL" id="CDQK01000007">
    <property type="protein sequence ID" value="CEP24940.1"/>
    <property type="molecule type" value="Genomic_DNA"/>
</dbReference>
<sequence length="164" mass="18917">MNLLLLRFTLLSLVTAQIPIQLIAKIPGEPQEYPLRASYDEFGLKSYVYFSDTPETFWYYRRTRELAGYDTDLPTKLDISSITSDSRIPHLEMVLRVRSSLDCIINDGKLSCKCRFTDEHLNFYAIKNNNSQSLPSYTVGVSNSQEYKAYEGFQPIDIMVQFTT</sequence>
<reference evidence="3" key="1">
    <citation type="journal article" date="2015" name="J. Biotechnol.">
        <title>The structure of the Cyberlindnera jadinii genome and its relation to Candida utilis analyzed by the occurrence of single nucleotide polymorphisms.</title>
        <authorList>
            <person name="Rupp O."/>
            <person name="Brinkrolf K."/>
            <person name="Buerth C."/>
            <person name="Kunigo M."/>
            <person name="Schneider J."/>
            <person name="Jaenicke S."/>
            <person name="Goesmann A."/>
            <person name="Puehler A."/>
            <person name="Jaeger K.-E."/>
            <person name="Ernst J.F."/>
        </authorList>
    </citation>
    <scope>NUCLEOTIDE SEQUENCE [LARGE SCALE GENOMIC DNA]</scope>
    <source>
        <strain evidence="3">ATCC 18201 / CBS 1600 / BCRC 20928 / JCM 3617 / NBRC 0987 / NRRL Y-1542</strain>
    </source>
</reference>
<evidence type="ECO:0000313" key="3">
    <source>
        <dbReference type="Proteomes" id="UP000038830"/>
    </source>
</evidence>
<gene>
    <name evidence="2" type="ORF">BN1211_5900</name>
</gene>
<keyword evidence="1" id="KW-0732">Signal</keyword>
<name>A0A0H5C981_CYBJN</name>